<evidence type="ECO:0000313" key="2">
    <source>
        <dbReference type="Proteomes" id="UP000288178"/>
    </source>
</evidence>
<gene>
    <name evidence="1" type="ORF">ENE75_16285</name>
</gene>
<dbReference type="RefSeq" id="WP_128199376.1">
    <property type="nucleotide sequence ID" value="NZ_SACT01000005.1"/>
</dbReference>
<sequence>MQPRRSSALRTSAGTTLGTSDDRPWFLKNSRWEDSTWILAPTNALEERLPVRLHWDFSVEDGCSFTDARHAPLLQTSKRLIALIRGRSLYTGLPLRPSSVLNFFHTLRLLVRWMDLEGLRRFADLDRPALLQFQHRLSVSPTSRHSTRAASTVQRHLALFNYLYRCRAELGDGLSFDPFPGSNHHEAAGAREGLRRPWPYTPDTVSVVLLQAAVKIVTHDAAHVLQARETYRRVMASAAAPPHSSAPVGRATRALRRAREGTSGVERPVTSVSELVRRIDMLYAACFVVLSYMVGPRVSEILHLHAGCVRRLVGDAAGAP</sequence>
<protein>
    <recommendedName>
        <fullName evidence="3">Core-binding (CB) domain-containing protein</fullName>
    </recommendedName>
</protein>
<accession>A0A437JTT0</accession>
<evidence type="ECO:0000313" key="1">
    <source>
        <dbReference type="EMBL" id="RVT50552.1"/>
    </source>
</evidence>
<dbReference type="AlphaFoldDB" id="A0A437JTT0"/>
<reference evidence="1 2" key="1">
    <citation type="submission" date="2019-01" db="EMBL/GenBank/DDBJ databases">
        <authorList>
            <person name="Chen W.-M."/>
        </authorList>
    </citation>
    <scope>NUCLEOTIDE SEQUENCE [LARGE SCALE GENOMIC DNA]</scope>
    <source>
        <strain evidence="1 2">ICH-3</strain>
    </source>
</reference>
<name>A0A437JTT0_9BURK</name>
<dbReference type="Proteomes" id="UP000288178">
    <property type="component" value="Unassembled WGS sequence"/>
</dbReference>
<evidence type="ECO:0008006" key="3">
    <source>
        <dbReference type="Google" id="ProtNLM"/>
    </source>
</evidence>
<dbReference type="OrthoDB" id="8768428at2"/>
<comment type="caution">
    <text evidence="1">The sequence shown here is derived from an EMBL/GenBank/DDBJ whole genome shotgun (WGS) entry which is preliminary data.</text>
</comment>
<proteinExistence type="predicted"/>
<organism evidence="1 2">
    <name type="scientific">Rubrivivax albus</name>
    <dbReference type="NCBI Taxonomy" id="2499835"/>
    <lineage>
        <taxon>Bacteria</taxon>
        <taxon>Pseudomonadati</taxon>
        <taxon>Pseudomonadota</taxon>
        <taxon>Betaproteobacteria</taxon>
        <taxon>Burkholderiales</taxon>
        <taxon>Sphaerotilaceae</taxon>
        <taxon>Rubrivivax</taxon>
    </lineage>
</organism>
<dbReference type="EMBL" id="SACT01000005">
    <property type="protein sequence ID" value="RVT50552.1"/>
    <property type="molecule type" value="Genomic_DNA"/>
</dbReference>
<keyword evidence="2" id="KW-1185">Reference proteome</keyword>